<gene>
    <name evidence="1" type="ORF">NXF25_012596</name>
</gene>
<dbReference type="Proteomes" id="UP001474421">
    <property type="component" value="Unassembled WGS sequence"/>
</dbReference>
<dbReference type="AlphaFoldDB" id="A0AAW1BCC6"/>
<organism evidence="1 2">
    <name type="scientific">Crotalus adamanteus</name>
    <name type="common">Eastern diamondback rattlesnake</name>
    <dbReference type="NCBI Taxonomy" id="8729"/>
    <lineage>
        <taxon>Eukaryota</taxon>
        <taxon>Metazoa</taxon>
        <taxon>Chordata</taxon>
        <taxon>Craniata</taxon>
        <taxon>Vertebrata</taxon>
        <taxon>Euteleostomi</taxon>
        <taxon>Lepidosauria</taxon>
        <taxon>Squamata</taxon>
        <taxon>Bifurcata</taxon>
        <taxon>Unidentata</taxon>
        <taxon>Episquamata</taxon>
        <taxon>Toxicofera</taxon>
        <taxon>Serpentes</taxon>
        <taxon>Colubroidea</taxon>
        <taxon>Viperidae</taxon>
        <taxon>Crotalinae</taxon>
        <taxon>Crotalus</taxon>
    </lineage>
</organism>
<evidence type="ECO:0000313" key="1">
    <source>
        <dbReference type="EMBL" id="KAK9399577.1"/>
    </source>
</evidence>
<sequence>MVNIVAANLEGEATEWMTSLHDKEALELGKLVVFLE</sequence>
<name>A0AAW1BCC6_CROAD</name>
<evidence type="ECO:0000313" key="2">
    <source>
        <dbReference type="Proteomes" id="UP001474421"/>
    </source>
</evidence>
<accession>A0AAW1BCC6</accession>
<comment type="caution">
    <text evidence="1">The sequence shown here is derived from an EMBL/GenBank/DDBJ whole genome shotgun (WGS) entry which is preliminary data.</text>
</comment>
<reference evidence="1 2" key="1">
    <citation type="journal article" date="2024" name="Proc. Natl. Acad. Sci. U.S.A.">
        <title>The genetic regulatory architecture and epigenomic basis for age-related changes in rattlesnake venom.</title>
        <authorList>
            <person name="Hogan M.P."/>
            <person name="Holding M.L."/>
            <person name="Nystrom G.S."/>
            <person name="Colston T.J."/>
            <person name="Bartlett D.A."/>
            <person name="Mason A.J."/>
            <person name="Ellsworth S.A."/>
            <person name="Rautsaw R.M."/>
            <person name="Lawrence K.C."/>
            <person name="Strickland J.L."/>
            <person name="He B."/>
            <person name="Fraser P."/>
            <person name="Margres M.J."/>
            <person name="Gilbert D.M."/>
            <person name="Gibbs H.L."/>
            <person name="Parkinson C.L."/>
            <person name="Rokyta D.R."/>
        </authorList>
    </citation>
    <scope>NUCLEOTIDE SEQUENCE [LARGE SCALE GENOMIC DNA]</scope>
    <source>
        <strain evidence="1">DRR0105</strain>
    </source>
</reference>
<keyword evidence="2" id="KW-1185">Reference proteome</keyword>
<protein>
    <submittedName>
        <fullName evidence="1">Cbp53E: Calbindin-32</fullName>
    </submittedName>
</protein>
<proteinExistence type="predicted"/>
<dbReference type="EMBL" id="JAOTOJ010000006">
    <property type="protein sequence ID" value="KAK9399577.1"/>
    <property type="molecule type" value="Genomic_DNA"/>
</dbReference>